<protein>
    <recommendedName>
        <fullName evidence="1">BFN domain-containing protein</fullName>
    </recommendedName>
</protein>
<sequence length="157" mass="17213">MIEVKVAGIAMDSSNMPIIILKDEQGKRVLPIWVGLFEAQAILFALEGIISPRPLTHDLLKTIIETVGVSVHGIVINAIQDNTYFAKIELQVNGHLEEIDSRPSDAIALALRTAAPIYVSDPVLSMATMPQTPIDDNEVEAFKDMLKDLKPKDISLL</sequence>
<dbReference type="InterPro" id="IPR036104">
    <property type="entry name" value="BFN_sf"/>
</dbReference>
<dbReference type="Proteomes" id="UP000183085">
    <property type="component" value="Unassembled WGS sequence"/>
</dbReference>
<dbReference type="Pfam" id="PF02577">
    <property type="entry name" value="BFN_dom"/>
    <property type="match status" value="1"/>
</dbReference>
<feature type="domain" description="BFN" evidence="1">
    <location>
        <begin position="1"/>
        <end position="131"/>
    </location>
</feature>
<evidence type="ECO:0000313" key="2">
    <source>
        <dbReference type="EMBL" id="OIP40733.1"/>
    </source>
</evidence>
<evidence type="ECO:0000259" key="1">
    <source>
        <dbReference type="PROSITE" id="PS51658"/>
    </source>
</evidence>
<comment type="caution">
    <text evidence="2">The sequence shown here is derived from an EMBL/GenBank/DDBJ whole genome shotgun (WGS) entry which is preliminary data.</text>
</comment>
<dbReference type="PROSITE" id="PS51658">
    <property type="entry name" value="BFN"/>
    <property type="match status" value="1"/>
</dbReference>
<dbReference type="PANTHER" id="PTHR15160">
    <property type="entry name" value="VON HIPPEL-LINDAU PROTEIN"/>
    <property type="match status" value="1"/>
</dbReference>
<gene>
    <name evidence="2" type="ORF">AUJ95_04240</name>
</gene>
<dbReference type="GO" id="GO:0004518">
    <property type="term" value="F:nuclease activity"/>
    <property type="evidence" value="ECO:0007669"/>
    <property type="project" value="InterPro"/>
</dbReference>
<name>A0A1J5DX88_9BACT</name>
<reference evidence="2 3" key="1">
    <citation type="journal article" date="2016" name="Environ. Microbiol.">
        <title>Genomic resolution of a cold subsurface aquifer community provides metabolic insights for novel microbes adapted to high CO concentrations.</title>
        <authorList>
            <person name="Probst A.J."/>
            <person name="Castelle C.J."/>
            <person name="Singh A."/>
            <person name="Brown C.T."/>
            <person name="Anantharaman K."/>
            <person name="Sharon I."/>
            <person name="Hug L.A."/>
            <person name="Burstein D."/>
            <person name="Emerson J.B."/>
            <person name="Thomas B.C."/>
            <person name="Banfield J.F."/>
        </authorList>
    </citation>
    <scope>NUCLEOTIDE SEQUENCE [LARGE SCALE GENOMIC DNA]</scope>
    <source>
        <strain evidence="2">CG2_30_40_21</strain>
    </source>
</reference>
<dbReference type="EMBL" id="MNYI01000108">
    <property type="protein sequence ID" value="OIP40733.1"/>
    <property type="molecule type" value="Genomic_DNA"/>
</dbReference>
<proteinExistence type="predicted"/>
<dbReference type="Gene3D" id="3.10.690.10">
    <property type="entry name" value="Bifunctional nuclease domain"/>
    <property type="match status" value="1"/>
</dbReference>
<dbReference type="AlphaFoldDB" id="A0A1J5DX88"/>
<dbReference type="PANTHER" id="PTHR15160:SF1">
    <property type="entry name" value="VON HIPPEL-LINDAU DISEASE TUMOR SUPPRESSOR"/>
    <property type="match status" value="1"/>
</dbReference>
<dbReference type="InterPro" id="IPR003729">
    <property type="entry name" value="Bi_nuclease_dom"/>
</dbReference>
<accession>A0A1J5DX88</accession>
<organism evidence="2 3">
    <name type="scientific">Candidatus Desantisbacteria bacterium CG2_30_40_21</name>
    <dbReference type="NCBI Taxonomy" id="1817895"/>
    <lineage>
        <taxon>Bacteria</taxon>
        <taxon>Candidatus Desantisiibacteriota</taxon>
    </lineage>
</organism>
<dbReference type="SUPFAM" id="SSF103256">
    <property type="entry name" value="Hypothetical protein TM0160"/>
    <property type="match status" value="1"/>
</dbReference>
<evidence type="ECO:0000313" key="3">
    <source>
        <dbReference type="Proteomes" id="UP000183085"/>
    </source>
</evidence>
<dbReference type="STRING" id="1817895.AUJ95_04240"/>